<accession>A0ABD2XUW4</accession>
<proteinExistence type="predicted"/>
<protein>
    <submittedName>
        <fullName evidence="1">Uncharacterized protein</fullName>
    </submittedName>
</protein>
<comment type="caution">
    <text evidence="1">The sequence shown here is derived from an EMBL/GenBank/DDBJ whole genome shotgun (WGS) entry which is preliminary data.</text>
</comment>
<name>A0ABD2XUW4_9GENT</name>
<evidence type="ECO:0000313" key="1">
    <source>
        <dbReference type="EMBL" id="KAL3497930.1"/>
    </source>
</evidence>
<dbReference type="Proteomes" id="UP001630127">
    <property type="component" value="Unassembled WGS sequence"/>
</dbReference>
<organism evidence="1 2">
    <name type="scientific">Cinchona calisaya</name>
    <dbReference type="NCBI Taxonomy" id="153742"/>
    <lineage>
        <taxon>Eukaryota</taxon>
        <taxon>Viridiplantae</taxon>
        <taxon>Streptophyta</taxon>
        <taxon>Embryophyta</taxon>
        <taxon>Tracheophyta</taxon>
        <taxon>Spermatophyta</taxon>
        <taxon>Magnoliopsida</taxon>
        <taxon>eudicotyledons</taxon>
        <taxon>Gunneridae</taxon>
        <taxon>Pentapetalae</taxon>
        <taxon>asterids</taxon>
        <taxon>lamiids</taxon>
        <taxon>Gentianales</taxon>
        <taxon>Rubiaceae</taxon>
        <taxon>Cinchonoideae</taxon>
        <taxon>Cinchoneae</taxon>
        <taxon>Cinchona</taxon>
    </lineage>
</organism>
<sequence length="90" mass="9948">MSSLDLAAPTSANHGSIQWYLVEEARLALVGLKGLGQWWLRRLEGVKVNGKKERWGKNEKKEMGLKKDGVEAWVEDSGGALLKKKKGATD</sequence>
<dbReference type="EMBL" id="JBJUIK010000017">
    <property type="protein sequence ID" value="KAL3497930.1"/>
    <property type="molecule type" value="Genomic_DNA"/>
</dbReference>
<keyword evidence="2" id="KW-1185">Reference proteome</keyword>
<gene>
    <name evidence="1" type="ORF">ACH5RR_040662</name>
</gene>
<reference evidence="1 2" key="1">
    <citation type="submission" date="2024-11" db="EMBL/GenBank/DDBJ databases">
        <title>A near-complete genome assembly of Cinchona calisaya.</title>
        <authorList>
            <person name="Lian D.C."/>
            <person name="Zhao X.W."/>
            <person name="Wei L."/>
        </authorList>
    </citation>
    <scope>NUCLEOTIDE SEQUENCE [LARGE SCALE GENOMIC DNA]</scope>
    <source>
        <tissue evidence="1">Nenye</tissue>
    </source>
</reference>
<evidence type="ECO:0000313" key="2">
    <source>
        <dbReference type="Proteomes" id="UP001630127"/>
    </source>
</evidence>
<dbReference type="AlphaFoldDB" id="A0ABD2XUW4"/>